<reference evidence="1 2" key="1">
    <citation type="submission" date="2020-01" db="EMBL/GenBank/DDBJ databases">
        <title>Pseudarthrobacter psychrotolerans sp. nov., isolated from antarctic soil.</title>
        <authorList>
            <person name="Shin Y."/>
            <person name="Park W."/>
        </authorList>
    </citation>
    <scope>NUCLEOTIDE SEQUENCE [LARGE SCALE GENOMIC DNA]</scope>
    <source>
        <strain evidence="1 2">YJ56</strain>
    </source>
</reference>
<proteinExistence type="predicted"/>
<evidence type="ECO:0000313" key="2">
    <source>
        <dbReference type="Proteomes" id="UP000464186"/>
    </source>
</evidence>
<dbReference type="EMBL" id="CP047898">
    <property type="protein sequence ID" value="QHK20032.1"/>
    <property type="molecule type" value="Genomic_DNA"/>
</dbReference>
<keyword evidence="2" id="KW-1185">Reference proteome</keyword>
<evidence type="ECO:0000313" key="1">
    <source>
        <dbReference type="EMBL" id="QHK20032.1"/>
    </source>
</evidence>
<name>A0A6P1NR72_9MICC</name>
<protein>
    <submittedName>
        <fullName evidence="1">Uncharacterized protein</fullName>
    </submittedName>
</protein>
<accession>A0A6P1NR72</accession>
<sequence>MNVSRRLLFASAFWEGARPRTALNAGHLLIRLTNPAIAFDLRSATDWLHCHSIARQALAEVLGASRCTVVFAHRWHPIGAAIGEPEVESSTPTFHVFGRWDAEPVTPGEQLRLPAQRRVPAGAEELKDYDGGLRAALRRLSVEQQGAARRQFAAMPASGTAAKCHLEDPAPRVDPTLPELVTRAPQVRAGAHHTILSPALPPAPGGPGLTPGQLLALAGAVQGLTERPGVTGLSGVVPEPGPGGLEVHAMGRSAGESVNPMQEFLDLPKVSQALL</sequence>
<dbReference type="KEGG" id="psey:GU243_10135"/>
<organism evidence="1 2">
    <name type="scientific">Pseudarthrobacter psychrotolerans</name>
    <dbReference type="NCBI Taxonomy" id="2697569"/>
    <lineage>
        <taxon>Bacteria</taxon>
        <taxon>Bacillati</taxon>
        <taxon>Actinomycetota</taxon>
        <taxon>Actinomycetes</taxon>
        <taxon>Micrococcales</taxon>
        <taxon>Micrococcaceae</taxon>
        <taxon>Pseudarthrobacter</taxon>
    </lineage>
</organism>
<dbReference type="Proteomes" id="UP000464186">
    <property type="component" value="Chromosome"/>
</dbReference>
<dbReference type="AlphaFoldDB" id="A0A6P1NR72"/>
<gene>
    <name evidence="1" type="ORF">GU243_10135</name>
</gene>